<keyword evidence="2" id="KW-1185">Reference proteome</keyword>
<gene>
    <name evidence="1" type="ORF">IHE45_15G008500</name>
</gene>
<evidence type="ECO:0000313" key="2">
    <source>
        <dbReference type="Proteomes" id="UP000827976"/>
    </source>
</evidence>
<protein>
    <submittedName>
        <fullName evidence="1">Peptidase A22A presenilin protein</fullName>
    </submittedName>
</protein>
<comment type="caution">
    <text evidence="1">The sequence shown here is derived from an EMBL/GenBank/DDBJ whole genome shotgun (WGS) entry which is preliminary data.</text>
</comment>
<dbReference type="Proteomes" id="UP000827976">
    <property type="component" value="Chromosome 15"/>
</dbReference>
<evidence type="ECO:0000313" key="1">
    <source>
        <dbReference type="EMBL" id="KAH7660670.1"/>
    </source>
</evidence>
<reference evidence="2" key="1">
    <citation type="journal article" date="2022" name="Nat. Commun.">
        <title>Chromosome evolution and the genetic basis of agronomically important traits in greater yam.</title>
        <authorList>
            <person name="Bredeson J.V."/>
            <person name="Lyons J.B."/>
            <person name="Oniyinde I.O."/>
            <person name="Okereke N.R."/>
            <person name="Kolade O."/>
            <person name="Nnabue I."/>
            <person name="Nwadili C.O."/>
            <person name="Hribova E."/>
            <person name="Parker M."/>
            <person name="Nwogha J."/>
            <person name="Shu S."/>
            <person name="Carlson J."/>
            <person name="Kariba R."/>
            <person name="Muthemba S."/>
            <person name="Knop K."/>
            <person name="Barton G.J."/>
            <person name="Sherwood A.V."/>
            <person name="Lopez-Montes A."/>
            <person name="Asiedu R."/>
            <person name="Jamnadass R."/>
            <person name="Muchugi A."/>
            <person name="Goodstein D."/>
            <person name="Egesi C.N."/>
            <person name="Featherston J."/>
            <person name="Asfaw A."/>
            <person name="Simpson G.G."/>
            <person name="Dolezel J."/>
            <person name="Hendre P.S."/>
            <person name="Van Deynze A."/>
            <person name="Kumar P.L."/>
            <person name="Obidiegwu J.E."/>
            <person name="Bhattacharjee R."/>
            <person name="Rokhsar D.S."/>
        </authorList>
    </citation>
    <scope>NUCLEOTIDE SEQUENCE [LARGE SCALE GENOMIC DNA]</scope>
    <source>
        <strain evidence="2">cv. TDa95/00328</strain>
    </source>
</reference>
<organism evidence="1 2">
    <name type="scientific">Dioscorea alata</name>
    <name type="common">Purple yam</name>
    <dbReference type="NCBI Taxonomy" id="55571"/>
    <lineage>
        <taxon>Eukaryota</taxon>
        <taxon>Viridiplantae</taxon>
        <taxon>Streptophyta</taxon>
        <taxon>Embryophyta</taxon>
        <taxon>Tracheophyta</taxon>
        <taxon>Spermatophyta</taxon>
        <taxon>Magnoliopsida</taxon>
        <taxon>Liliopsida</taxon>
        <taxon>Dioscoreales</taxon>
        <taxon>Dioscoreaceae</taxon>
        <taxon>Dioscorea</taxon>
    </lineage>
</organism>
<accession>A0ACB7UJR6</accession>
<proteinExistence type="predicted"/>
<dbReference type="EMBL" id="CM037025">
    <property type="protein sequence ID" value="KAH7660670.1"/>
    <property type="molecule type" value="Genomic_DNA"/>
</dbReference>
<sequence length="334" mass="36471">MAETLEEPPTLLSTIGEEIIRIIAPVSACMLLVVLLVSILSSSSSDSPLPTIVFSDDSATTTSSLWDKLKDAILSSIAFVATVTVLTFLLVLLFYFRCTSFLKYYMAFSSFIVLAFLGGEVTLFLIGKFSIPIDSVTFFILLLNFSVVGVVAIFMSRMAIVITQSYLVFIGVLVAYWFTMLPEWTTWALLISMALYDLAAVLLPGGPLRLLVELAISRNEDIPALVYEARPVDHHIVSSRRLWRNSGLNSNGDSIRETLPETRVVVAEDHVDSSEVTAPLISSVTMEHRGEDNSMDGIGLGASGAIKLGLGDFIFYSVLVGRAALYDFMTAPVL</sequence>
<name>A0ACB7UJR6_DIOAL</name>